<keyword evidence="3" id="KW-1185">Reference proteome</keyword>
<sequence>MSNSEQSGDSMMIIDGYSSSTASSSSSKEGAWDLSEIMRGLEDSFAELGGWDYERPIAFSESYADVPNPALNAKDVGILGLPLGKQGAESIKGIARRRMPDSDVWELDSNEFTLDNVTSWNVFLEKAVAAVYRALHVGKHGGSGSPRCHLRKLFLIGPGSCMSPDLIPPIAGDVFAIMTVILPSPFTGGDIHFPQAKKSVVFSHSSTSLLQTAVVASYSDVKYDMKAISGGHCLALSYTLHDTVIPMQTISLQESVFLDNIRPTLEAWAAMTMAGERGLPEKVICRLDHRCADVTAGLDVLGAGAPVIRSLESMANGLGFHVGLATIEARLTGYAFKDWADSHDGVDAQDGEDWQKVLERHAEVQDFVSLDGKLIADILKYGDGETIPPDLTEALEVQNHDDEDWMKHHAYSLATSVYRWYRCTAVVIWPSRSDFAIRNGGGNLVPTCERILTFTLETPQDENRHVVEFVLARSCENPALVMQAVCHVSVLWKDAPLWVRAVEAYCRERKELDVNFEKIGEAAATLGFFRVQAGLEALLSQECRETHRLGLICAIERWMSSPNSSEDCDSTAGPWITSNVEENLRLLVADKARSTTKAIVNTIQDLLHQEAYNTIHDYASLSFVEKDEEGLREICVLLGPLLHGDIAFEILSPIVQNLLIVWTDGRPNNPPTPANPNGKGQCIDVSRWDCTCCSCNTTRSILPTSRPKSGGKTTIRGLDKSQRDHLDHMISTHLPGGQLRVTWKTRQAGVFNAQIVHKSMAIYKLRNRKLEASRKAQGEMMLSAIGPDDDRLRRVLGPHFTRILGAIRGAAAQNIAQVSGTSSTSTVRSRDDHDDLPASKRRKVLHADDNDFEDGEILG</sequence>
<feature type="compositionally biased region" description="Low complexity" evidence="1">
    <location>
        <begin position="18"/>
        <end position="27"/>
    </location>
</feature>
<evidence type="ECO:0000256" key="1">
    <source>
        <dbReference type="SAM" id="MobiDB-lite"/>
    </source>
</evidence>
<comment type="caution">
    <text evidence="2">The sequence shown here is derived from an EMBL/GenBank/DDBJ whole genome shotgun (WGS) entry which is preliminary data.</text>
</comment>
<feature type="region of interest" description="Disordered" evidence="1">
    <location>
        <begin position="1"/>
        <end position="27"/>
    </location>
</feature>
<feature type="region of interest" description="Disordered" evidence="1">
    <location>
        <begin position="818"/>
        <end position="844"/>
    </location>
</feature>
<dbReference type="EMBL" id="JAEVFJ010000023">
    <property type="protein sequence ID" value="KAH8096723.1"/>
    <property type="molecule type" value="Genomic_DNA"/>
</dbReference>
<feature type="compositionally biased region" description="Low complexity" evidence="1">
    <location>
        <begin position="818"/>
        <end position="827"/>
    </location>
</feature>
<dbReference type="OrthoDB" id="124582at2759"/>
<feature type="compositionally biased region" description="Basic and acidic residues" evidence="1">
    <location>
        <begin position="828"/>
        <end position="838"/>
    </location>
</feature>
<dbReference type="PANTHER" id="PTHR33099">
    <property type="entry name" value="FE2OG DIOXYGENASE DOMAIN-CONTAINING PROTEIN"/>
    <property type="match status" value="1"/>
</dbReference>
<gene>
    <name evidence="2" type="ORF">BXZ70DRAFT_945971</name>
</gene>
<organism evidence="2 3">
    <name type="scientific">Cristinia sonorae</name>
    <dbReference type="NCBI Taxonomy" id="1940300"/>
    <lineage>
        <taxon>Eukaryota</taxon>
        <taxon>Fungi</taxon>
        <taxon>Dikarya</taxon>
        <taxon>Basidiomycota</taxon>
        <taxon>Agaricomycotina</taxon>
        <taxon>Agaricomycetes</taxon>
        <taxon>Agaricomycetidae</taxon>
        <taxon>Agaricales</taxon>
        <taxon>Pleurotineae</taxon>
        <taxon>Stephanosporaceae</taxon>
        <taxon>Cristinia</taxon>
    </lineage>
</organism>
<evidence type="ECO:0000313" key="3">
    <source>
        <dbReference type="Proteomes" id="UP000813824"/>
    </source>
</evidence>
<dbReference type="AlphaFoldDB" id="A0A8K0UMF0"/>
<reference evidence="2" key="1">
    <citation type="journal article" date="2021" name="New Phytol.">
        <title>Evolutionary innovations through gain and loss of genes in the ectomycorrhizal Boletales.</title>
        <authorList>
            <person name="Wu G."/>
            <person name="Miyauchi S."/>
            <person name="Morin E."/>
            <person name="Kuo A."/>
            <person name="Drula E."/>
            <person name="Varga T."/>
            <person name="Kohler A."/>
            <person name="Feng B."/>
            <person name="Cao Y."/>
            <person name="Lipzen A."/>
            <person name="Daum C."/>
            <person name="Hundley H."/>
            <person name="Pangilinan J."/>
            <person name="Johnson J."/>
            <person name="Barry K."/>
            <person name="LaButti K."/>
            <person name="Ng V."/>
            <person name="Ahrendt S."/>
            <person name="Min B."/>
            <person name="Choi I.G."/>
            <person name="Park H."/>
            <person name="Plett J.M."/>
            <person name="Magnuson J."/>
            <person name="Spatafora J.W."/>
            <person name="Nagy L.G."/>
            <person name="Henrissat B."/>
            <person name="Grigoriev I.V."/>
            <person name="Yang Z.L."/>
            <person name="Xu J."/>
            <person name="Martin F.M."/>
        </authorList>
    </citation>
    <scope>NUCLEOTIDE SEQUENCE</scope>
    <source>
        <strain evidence="2">KKN 215</strain>
    </source>
</reference>
<evidence type="ECO:0000313" key="2">
    <source>
        <dbReference type="EMBL" id="KAH8096723.1"/>
    </source>
</evidence>
<dbReference type="PANTHER" id="PTHR33099:SF7">
    <property type="entry name" value="MYND-TYPE DOMAIN-CONTAINING PROTEIN"/>
    <property type="match status" value="1"/>
</dbReference>
<proteinExistence type="predicted"/>
<dbReference type="Proteomes" id="UP000813824">
    <property type="component" value="Unassembled WGS sequence"/>
</dbReference>
<accession>A0A8K0UMF0</accession>
<protein>
    <submittedName>
        <fullName evidence="2">Uncharacterized protein</fullName>
    </submittedName>
</protein>
<name>A0A8K0UMF0_9AGAR</name>